<keyword evidence="2 4" id="KW-0808">Transferase</keyword>
<dbReference type="InterPro" id="IPR041698">
    <property type="entry name" value="Methyltransf_25"/>
</dbReference>
<dbReference type="Gene3D" id="3.40.50.150">
    <property type="entry name" value="Vaccinia Virus protein VP39"/>
    <property type="match status" value="1"/>
</dbReference>
<dbReference type="Proteomes" id="UP000199226">
    <property type="component" value="Unassembled WGS sequence"/>
</dbReference>
<protein>
    <submittedName>
        <fullName evidence="4">tRNA (Cmo5U34)-methyltransferase</fullName>
    </submittedName>
</protein>
<dbReference type="GO" id="GO:0032259">
    <property type="term" value="P:methylation"/>
    <property type="evidence" value="ECO:0007669"/>
    <property type="project" value="UniProtKB-KW"/>
</dbReference>
<evidence type="ECO:0000256" key="2">
    <source>
        <dbReference type="ARBA" id="ARBA00022679"/>
    </source>
</evidence>
<dbReference type="AlphaFoldDB" id="A0A1G9TLZ3"/>
<evidence type="ECO:0000313" key="4">
    <source>
        <dbReference type="EMBL" id="SDM48558.1"/>
    </source>
</evidence>
<reference evidence="5" key="1">
    <citation type="submission" date="2016-10" db="EMBL/GenBank/DDBJ databases">
        <authorList>
            <person name="Varghese N."/>
            <person name="Submissions S."/>
        </authorList>
    </citation>
    <scope>NUCLEOTIDE SEQUENCE [LARGE SCALE GENOMIC DNA]</scope>
    <source>
        <strain evidence="5">DSM 24536</strain>
    </source>
</reference>
<dbReference type="EMBL" id="FNHH01000013">
    <property type="protein sequence ID" value="SDM48558.1"/>
    <property type="molecule type" value="Genomic_DNA"/>
</dbReference>
<dbReference type="RefSeq" id="WP_090704692.1">
    <property type="nucleotide sequence ID" value="NZ_FNHH01000013.1"/>
</dbReference>
<evidence type="ECO:0000259" key="3">
    <source>
        <dbReference type="Pfam" id="PF13649"/>
    </source>
</evidence>
<keyword evidence="1 4" id="KW-0489">Methyltransferase</keyword>
<dbReference type="InterPro" id="IPR029063">
    <property type="entry name" value="SAM-dependent_MTases_sf"/>
</dbReference>
<evidence type="ECO:0000313" key="5">
    <source>
        <dbReference type="Proteomes" id="UP000199226"/>
    </source>
</evidence>
<dbReference type="STRING" id="990371.SAMN05421813_11370"/>
<feature type="domain" description="Methyltransferase" evidence="3">
    <location>
        <begin position="46"/>
        <end position="141"/>
    </location>
</feature>
<accession>A0A1G9TLZ3</accession>
<sequence>MENVEEFYDQLSSSYTDLIKKCVPRYDELLSNMFLYLQPDFKPLRILDLGCGTGNLTQRILEHFPDAKIDVLDLSEDILHECMNRFDNKSNINYLQADFKSMNLPGGTYDLVMSSIAIHHVEDPFKFKLYTDVFQSLKMDGLFIFADQTRGITDEIYFKNIECWKAEALKLGSTEENWKMWMAHQDAHDFHSPVGWHLENLQKAGFNEVDLLSKYLMWGVFWAKKI</sequence>
<dbReference type="CDD" id="cd02440">
    <property type="entry name" value="AdoMet_MTases"/>
    <property type="match status" value="1"/>
</dbReference>
<dbReference type="OrthoDB" id="9770553at2"/>
<dbReference type="GO" id="GO:0008168">
    <property type="term" value="F:methyltransferase activity"/>
    <property type="evidence" value="ECO:0007669"/>
    <property type="project" value="UniProtKB-KW"/>
</dbReference>
<proteinExistence type="predicted"/>
<keyword evidence="5" id="KW-1185">Reference proteome</keyword>
<dbReference type="Pfam" id="PF13649">
    <property type="entry name" value="Methyltransf_25"/>
    <property type="match status" value="1"/>
</dbReference>
<gene>
    <name evidence="4" type="ORF">SAMN05421813_11370</name>
</gene>
<evidence type="ECO:0000256" key="1">
    <source>
        <dbReference type="ARBA" id="ARBA00022603"/>
    </source>
</evidence>
<organism evidence="4 5">
    <name type="scientific">Daejeonella rubra</name>
    <dbReference type="NCBI Taxonomy" id="990371"/>
    <lineage>
        <taxon>Bacteria</taxon>
        <taxon>Pseudomonadati</taxon>
        <taxon>Bacteroidota</taxon>
        <taxon>Sphingobacteriia</taxon>
        <taxon>Sphingobacteriales</taxon>
        <taxon>Sphingobacteriaceae</taxon>
        <taxon>Daejeonella</taxon>
    </lineage>
</organism>
<dbReference type="SUPFAM" id="SSF53335">
    <property type="entry name" value="S-adenosyl-L-methionine-dependent methyltransferases"/>
    <property type="match status" value="1"/>
</dbReference>
<name>A0A1G9TLZ3_9SPHI</name>
<dbReference type="PANTHER" id="PTHR43861">
    <property type="entry name" value="TRANS-ACONITATE 2-METHYLTRANSFERASE-RELATED"/>
    <property type="match status" value="1"/>
</dbReference>
<dbReference type="PANTHER" id="PTHR43861:SF1">
    <property type="entry name" value="TRANS-ACONITATE 2-METHYLTRANSFERASE"/>
    <property type="match status" value="1"/>
</dbReference>